<evidence type="ECO:0000313" key="4">
    <source>
        <dbReference type="Proteomes" id="UP000316621"/>
    </source>
</evidence>
<accession>A0A4Y7J4J5</accession>
<dbReference type="PANTHER" id="PTHR37249">
    <property type="entry name" value="OS03G0206201 PROTEIN"/>
    <property type="match status" value="1"/>
</dbReference>
<feature type="compositionally biased region" description="Low complexity" evidence="1">
    <location>
        <begin position="69"/>
        <end position="79"/>
    </location>
</feature>
<dbReference type="OMA" id="PSTHAKE"/>
<keyword evidence="2" id="KW-0472">Membrane</keyword>
<keyword evidence="2" id="KW-1133">Transmembrane helix</keyword>
<feature type="region of interest" description="Disordered" evidence="1">
    <location>
        <begin position="69"/>
        <end position="140"/>
    </location>
</feature>
<gene>
    <name evidence="3" type="ORF">C5167_013529</name>
</gene>
<feature type="compositionally biased region" description="Pro residues" evidence="1">
    <location>
        <begin position="111"/>
        <end position="122"/>
    </location>
</feature>
<dbReference type="STRING" id="3469.A0A4Y7J4J5"/>
<organism evidence="3 4">
    <name type="scientific">Papaver somniferum</name>
    <name type="common">Opium poppy</name>
    <dbReference type="NCBI Taxonomy" id="3469"/>
    <lineage>
        <taxon>Eukaryota</taxon>
        <taxon>Viridiplantae</taxon>
        <taxon>Streptophyta</taxon>
        <taxon>Embryophyta</taxon>
        <taxon>Tracheophyta</taxon>
        <taxon>Spermatophyta</taxon>
        <taxon>Magnoliopsida</taxon>
        <taxon>Ranunculales</taxon>
        <taxon>Papaveraceae</taxon>
        <taxon>Papaveroideae</taxon>
        <taxon>Papaver</taxon>
    </lineage>
</organism>
<keyword evidence="2" id="KW-0812">Transmembrane</keyword>
<sequence length="140" mass="15495">MFKMLKGFGFWILFLVVGTIFMFHSFSTHTETGRSSFPDVIFAGCEIGNMVTTHNRKLKEAIKSYKLNSNAKKSASSTSFNMEDYPRIDPAPTSKANIHAGPIEHGSPLMPYIPKPTPPSPIHPKHNATGSPLNPNNNHQ</sequence>
<reference evidence="3 4" key="1">
    <citation type="journal article" date="2018" name="Science">
        <title>The opium poppy genome and morphinan production.</title>
        <authorList>
            <person name="Guo L."/>
            <person name="Winzer T."/>
            <person name="Yang X."/>
            <person name="Li Y."/>
            <person name="Ning Z."/>
            <person name="He Z."/>
            <person name="Teodor R."/>
            <person name="Lu Y."/>
            <person name="Bowser T.A."/>
            <person name="Graham I.A."/>
            <person name="Ye K."/>
        </authorList>
    </citation>
    <scope>NUCLEOTIDE SEQUENCE [LARGE SCALE GENOMIC DNA]</scope>
    <source>
        <strain evidence="4">cv. HN1</strain>
        <tissue evidence="3">Leaves</tissue>
    </source>
</reference>
<name>A0A4Y7J4J5_PAPSO</name>
<feature type="transmembrane region" description="Helical" evidence="2">
    <location>
        <begin position="7"/>
        <end position="26"/>
    </location>
</feature>
<dbReference type="Gramene" id="RZC54668">
    <property type="protein sequence ID" value="RZC54668"/>
    <property type="gene ID" value="C5167_013529"/>
</dbReference>
<dbReference type="AlphaFoldDB" id="A0A4Y7J4J5"/>
<evidence type="ECO:0000313" key="3">
    <source>
        <dbReference type="EMBL" id="RZC54668.1"/>
    </source>
</evidence>
<evidence type="ECO:0000256" key="2">
    <source>
        <dbReference type="SAM" id="Phobius"/>
    </source>
</evidence>
<proteinExistence type="predicted"/>
<dbReference type="Proteomes" id="UP000316621">
    <property type="component" value="Chromosome 3"/>
</dbReference>
<dbReference type="EMBL" id="CM010717">
    <property type="protein sequence ID" value="RZC54668.1"/>
    <property type="molecule type" value="Genomic_DNA"/>
</dbReference>
<feature type="compositionally biased region" description="Polar residues" evidence="1">
    <location>
        <begin position="128"/>
        <end position="140"/>
    </location>
</feature>
<dbReference type="PANTHER" id="PTHR37249:SF3">
    <property type="entry name" value="OS03G0206201 PROTEIN"/>
    <property type="match status" value="1"/>
</dbReference>
<evidence type="ECO:0000256" key="1">
    <source>
        <dbReference type="SAM" id="MobiDB-lite"/>
    </source>
</evidence>
<protein>
    <submittedName>
        <fullName evidence="3">Uncharacterized protein</fullName>
    </submittedName>
</protein>
<keyword evidence="4" id="KW-1185">Reference proteome</keyword>